<reference evidence="5 6" key="1">
    <citation type="submission" date="2015-03" db="EMBL/GenBank/DDBJ databases">
        <authorList>
            <person name="Lepp D."/>
            <person name="Hassan Y.I."/>
            <person name="Li X.-Z."/>
            <person name="Zhou T."/>
        </authorList>
    </citation>
    <scope>NUCLEOTIDE SEQUENCE [LARGE SCALE GENOMIC DNA]</scope>
    <source>
        <strain evidence="5 6">E84</strain>
    </source>
</reference>
<dbReference type="STRING" id="1293439.WH87_10925"/>
<dbReference type="EMBL" id="LANJ01000016">
    <property type="protein sequence ID" value="KKC38314.1"/>
    <property type="molecule type" value="Genomic_DNA"/>
</dbReference>
<dbReference type="InterPro" id="IPR050251">
    <property type="entry name" value="HpcH-HpaI_aldolase"/>
</dbReference>
<evidence type="ECO:0000256" key="3">
    <source>
        <dbReference type="ARBA" id="ARBA00023239"/>
    </source>
</evidence>
<feature type="domain" description="HpcH/HpaI aldolase/citrate lyase" evidence="4">
    <location>
        <begin position="13"/>
        <end position="229"/>
    </location>
</feature>
<gene>
    <name evidence="5" type="ORF">WH87_10925</name>
</gene>
<dbReference type="Pfam" id="PF03328">
    <property type="entry name" value="HpcH_HpaI"/>
    <property type="match status" value="1"/>
</dbReference>
<dbReference type="PATRIC" id="fig|1293439.3.peg.1774"/>
<comment type="similarity">
    <text evidence="1">Belongs to the HpcH/HpaI aldolase family.</text>
</comment>
<sequence length="247" mass="26048">MKQRLLGGDMLYGAWSGFADPQVVQIMGGAGFDFICVDLQHSFNTMASLSPLLDGLHKVGSPAAVRVPWNTPDLIMRSLDLGAEVIIVPLVNNAEEATIAANACRYAPAGNRSWGPIWRNVRSSVPQPAEGDASATCIAMIETAEGLANVDAILAVDGVDGIYIGPNDLSLSIGLGRTSYLESDKLRETILHIIARGKAAGKLVGIDCGGSEQAHYWRDQGVSFVISANDSDLLAEAAIAMAKANRA</sequence>
<dbReference type="InterPro" id="IPR005000">
    <property type="entry name" value="Aldolase/citrate-lyase_domain"/>
</dbReference>
<evidence type="ECO:0000256" key="1">
    <source>
        <dbReference type="ARBA" id="ARBA00005568"/>
    </source>
</evidence>
<accession>A0A0F5QE73</accession>
<name>A0A0F5QE73_9HYPH</name>
<dbReference type="PANTHER" id="PTHR30502">
    <property type="entry name" value="2-KETO-3-DEOXY-L-RHAMNONATE ALDOLASE"/>
    <property type="match status" value="1"/>
</dbReference>
<protein>
    <recommendedName>
        <fullName evidence="4">HpcH/HpaI aldolase/citrate lyase domain-containing protein</fullName>
    </recommendedName>
</protein>
<dbReference type="AlphaFoldDB" id="A0A0F5QE73"/>
<dbReference type="PANTHER" id="PTHR30502:SF0">
    <property type="entry name" value="PHOSPHOENOLPYRUVATE CARBOXYLASE FAMILY PROTEIN"/>
    <property type="match status" value="1"/>
</dbReference>
<dbReference type="SUPFAM" id="SSF51621">
    <property type="entry name" value="Phosphoenolpyruvate/pyruvate domain"/>
    <property type="match status" value="1"/>
</dbReference>
<dbReference type="InterPro" id="IPR040442">
    <property type="entry name" value="Pyrv_kinase-like_dom_sf"/>
</dbReference>
<keyword evidence="2" id="KW-0479">Metal-binding</keyword>
<proteinExistence type="inferred from homology"/>
<dbReference type="InterPro" id="IPR015813">
    <property type="entry name" value="Pyrv/PenolPyrv_kinase-like_dom"/>
</dbReference>
<dbReference type="Proteomes" id="UP000033411">
    <property type="component" value="Unassembled WGS sequence"/>
</dbReference>
<evidence type="ECO:0000259" key="4">
    <source>
        <dbReference type="Pfam" id="PF03328"/>
    </source>
</evidence>
<evidence type="ECO:0000313" key="5">
    <source>
        <dbReference type="EMBL" id="KKC38314.1"/>
    </source>
</evidence>
<organism evidence="5 6">
    <name type="scientific">Devosia epidermidihirudinis</name>
    <dbReference type="NCBI Taxonomy" id="1293439"/>
    <lineage>
        <taxon>Bacteria</taxon>
        <taxon>Pseudomonadati</taxon>
        <taxon>Pseudomonadota</taxon>
        <taxon>Alphaproteobacteria</taxon>
        <taxon>Hyphomicrobiales</taxon>
        <taxon>Devosiaceae</taxon>
        <taxon>Devosia</taxon>
    </lineage>
</organism>
<dbReference type="GO" id="GO:0005737">
    <property type="term" value="C:cytoplasm"/>
    <property type="evidence" value="ECO:0007669"/>
    <property type="project" value="TreeGrafter"/>
</dbReference>
<keyword evidence="3" id="KW-0456">Lyase</keyword>
<dbReference type="GO" id="GO:0016832">
    <property type="term" value="F:aldehyde-lyase activity"/>
    <property type="evidence" value="ECO:0007669"/>
    <property type="project" value="TreeGrafter"/>
</dbReference>
<dbReference type="Gene3D" id="3.20.20.60">
    <property type="entry name" value="Phosphoenolpyruvate-binding domains"/>
    <property type="match status" value="1"/>
</dbReference>
<keyword evidence="6" id="KW-1185">Reference proteome</keyword>
<dbReference type="GO" id="GO:0046872">
    <property type="term" value="F:metal ion binding"/>
    <property type="evidence" value="ECO:0007669"/>
    <property type="project" value="UniProtKB-KW"/>
</dbReference>
<comment type="caution">
    <text evidence="5">The sequence shown here is derived from an EMBL/GenBank/DDBJ whole genome shotgun (WGS) entry which is preliminary data.</text>
</comment>
<evidence type="ECO:0000256" key="2">
    <source>
        <dbReference type="ARBA" id="ARBA00022723"/>
    </source>
</evidence>
<evidence type="ECO:0000313" key="6">
    <source>
        <dbReference type="Proteomes" id="UP000033411"/>
    </source>
</evidence>